<name>A0A4S8LCY8_DENBC</name>
<dbReference type="Proteomes" id="UP000297245">
    <property type="component" value="Unassembled WGS sequence"/>
</dbReference>
<gene>
    <name evidence="1" type="ORF">K435DRAFT_683373</name>
</gene>
<organism evidence="1 2">
    <name type="scientific">Dendrothele bispora (strain CBS 962.96)</name>
    <dbReference type="NCBI Taxonomy" id="1314807"/>
    <lineage>
        <taxon>Eukaryota</taxon>
        <taxon>Fungi</taxon>
        <taxon>Dikarya</taxon>
        <taxon>Basidiomycota</taxon>
        <taxon>Agaricomycotina</taxon>
        <taxon>Agaricomycetes</taxon>
        <taxon>Agaricomycetidae</taxon>
        <taxon>Agaricales</taxon>
        <taxon>Agaricales incertae sedis</taxon>
        <taxon>Dendrothele</taxon>
    </lineage>
</organism>
<dbReference type="AlphaFoldDB" id="A0A4S8LCY8"/>
<reference evidence="1 2" key="1">
    <citation type="journal article" date="2019" name="Nat. Ecol. Evol.">
        <title>Megaphylogeny resolves global patterns of mushroom evolution.</title>
        <authorList>
            <person name="Varga T."/>
            <person name="Krizsan K."/>
            <person name="Foldi C."/>
            <person name="Dima B."/>
            <person name="Sanchez-Garcia M."/>
            <person name="Sanchez-Ramirez S."/>
            <person name="Szollosi G.J."/>
            <person name="Szarkandi J.G."/>
            <person name="Papp V."/>
            <person name="Albert L."/>
            <person name="Andreopoulos W."/>
            <person name="Angelini C."/>
            <person name="Antonin V."/>
            <person name="Barry K.W."/>
            <person name="Bougher N.L."/>
            <person name="Buchanan P."/>
            <person name="Buyck B."/>
            <person name="Bense V."/>
            <person name="Catcheside P."/>
            <person name="Chovatia M."/>
            <person name="Cooper J."/>
            <person name="Damon W."/>
            <person name="Desjardin D."/>
            <person name="Finy P."/>
            <person name="Geml J."/>
            <person name="Haridas S."/>
            <person name="Hughes K."/>
            <person name="Justo A."/>
            <person name="Karasinski D."/>
            <person name="Kautmanova I."/>
            <person name="Kiss B."/>
            <person name="Kocsube S."/>
            <person name="Kotiranta H."/>
            <person name="LaButti K.M."/>
            <person name="Lechner B.E."/>
            <person name="Liimatainen K."/>
            <person name="Lipzen A."/>
            <person name="Lukacs Z."/>
            <person name="Mihaltcheva S."/>
            <person name="Morgado L.N."/>
            <person name="Niskanen T."/>
            <person name="Noordeloos M.E."/>
            <person name="Ohm R.A."/>
            <person name="Ortiz-Santana B."/>
            <person name="Ovrebo C."/>
            <person name="Racz N."/>
            <person name="Riley R."/>
            <person name="Savchenko A."/>
            <person name="Shiryaev A."/>
            <person name="Soop K."/>
            <person name="Spirin V."/>
            <person name="Szebenyi C."/>
            <person name="Tomsovsky M."/>
            <person name="Tulloss R.E."/>
            <person name="Uehling J."/>
            <person name="Grigoriev I.V."/>
            <person name="Vagvolgyi C."/>
            <person name="Papp T."/>
            <person name="Martin F.M."/>
            <person name="Miettinen O."/>
            <person name="Hibbett D.S."/>
            <person name="Nagy L.G."/>
        </authorList>
    </citation>
    <scope>NUCLEOTIDE SEQUENCE [LARGE SCALE GENOMIC DNA]</scope>
    <source>
        <strain evidence="1 2">CBS 962.96</strain>
    </source>
</reference>
<evidence type="ECO:0000313" key="2">
    <source>
        <dbReference type="Proteomes" id="UP000297245"/>
    </source>
</evidence>
<proteinExistence type="predicted"/>
<dbReference type="OrthoDB" id="2449121at2759"/>
<sequence>SGCPVDVTRRFINRSWRWMSAYRLGLSGKAAEWAVQKQEGHCAGSASAMMHLDAVVEES</sequence>
<keyword evidence="2" id="KW-1185">Reference proteome</keyword>
<protein>
    <submittedName>
        <fullName evidence="1">Uncharacterized protein</fullName>
    </submittedName>
</protein>
<accession>A0A4S8LCY8</accession>
<feature type="non-terminal residue" evidence="1">
    <location>
        <position position="1"/>
    </location>
</feature>
<evidence type="ECO:0000313" key="1">
    <source>
        <dbReference type="EMBL" id="THU86581.1"/>
    </source>
</evidence>
<dbReference type="EMBL" id="ML179491">
    <property type="protein sequence ID" value="THU86581.1"/>
    <property type="molecule type" value="Genomic_DNA"/>
</dbReference>